<accession>A0A0G4G0E5</accession>
<organism evidence="11 12">
    <name type="scientific">Vitrella brassicaformis (strain CCMP3155)</name>
    <dbReference type="NCBI Taxonomy" id="1169540"/>
    <lineage>
        <taxon>Eukaryota</taxon>
        <taxon>Sar</taxon>
        <taxon>Alveolata</taxon>
        <taxon>Colpodellida</taxon>
        <taxon>Vitrellaceae</taxon>
        <taxon>Vitrella</taxon>
    </lineage>
</organism>
<dbReference type="PROSITE" id="PS00086">
    <property type="entry name" value="CYTOCHROME_P450"/>
    <property type="match status" value="1"/>
</dbReference>
<proteinExistence type="inferred from homology"/>
<dbReference type="GO" id="GO:0016705">
    <property type="term" value="F:oxidoreductase activity, acting on paired donors, with incorporation or reduction of molecular oxygen"/>
    <property type="evidence" value="ECO:0007669"/>
    <property type="project" value="InterPro"/>
</dbReference>
<keyword evidence="6 8" id="KW-0408">Iron</keyword>
<sequence length="563" mass="63694">MLRRFASRHPSLIASRAGLQTRHAQAAVSGTQAHTPPNLLHSIDLPQTPQQQQGGRPSTLTFRVAGAGEISVRPLSEAPGPSTVEELLEHGAKDGDPEQVVQYYHRMYGDIAVKHERVFGQVRVYIFNPRDIEKVSRAEGVWPSGSVISLPHWARYAQENGKPMLPVATGAQWQRMRESIQEKLLNPADAQAYLPLLERPVKEASEHLPEASDRMDEWVPRVTFEMIGQVLFDKRIGAIARENSPEDEEFLYSGIHLMAEADRMIFDPREREAVRNKVDTPMYLNMVRQMNQLFDRANVHIDETVHRLREANRDGGRSSTKCWMAHKLPLLAESDQDTREELVLNTGTIFIAGVDTTSSVIKWLMYYLATHPDVQTTLRHEMQTLLQGRHLTPEDISKCTYLRACIRETFRKTPVTVGNGVVRLLDHDIELQGYNVPANTIIQMLPSPYLKNETIFDDPHSFKPERWLRSSGVPSKGCPMAAARDKTMRDPYLLMHFGRGKRMCPGSRIAETEVSALFARLIQDWKVSLAPGSATPGRQSRSGINHPWPNPTYTFEPIRQAQA</sequence>
<name>A0A0G4G0E5_VITBC</name>
<protein>
    <recommendedName>
        <fullName evidence="13">Cytochrome P450</fullName>
    </recommendedName>
</protein>
<evidence type="ECO:0000313" key="11">
    <source>
        <dbReference type="EMBL" id="CEM21229.1"/>
    </source>
</evidence>
<dbReference type="EMBL" id="CDMY01000538">
    <property type="protein sequence ID" value="CEM21229.1"/>
    <property type="molecule type" value="Genomic_DNA"/>
</dbReference>
<dbReference type="PANTHER" id="PTHR24279">
    <property type="entry name" value="CYTOCHROME P450"/>
    <property type="match status" value="1"/>
</dbReference>
<feature type="binding site" description="axial binding residue" evidence="8">
    <location>
        <position position="504"/>
    </location>
    <ligand>
        <name>heme</name>
        <dbReference type="ChEBI" id="CHEBI:30413"/>
    </ligand>
    <ligandPart>
        <name>Fe</name>
        <dbReference type="ChEBI" id="CHEBI:18248"/>
    </ligandPart>
</feature>
<evidence type="ECO:0000256" key="2">
    <source>
        <dbReference type="ARBA" id="ARBA00010617"/>
    </source>
</evidence>
<dbReference type="InterPro" id="IPR017972">
    <property type="entry name" value="Cyt_P450_CS"/>
</dbReference>
<dbReference type="OrthoDB" id="3934656at2759"/>
<evidence type="ECO:0000256" key="4">
    <source>
        <dbReference type="ARBA" id="ARBA00022723"/>
    </source>
</evidence>
<evidence type="ECO:0000313" key="12">
    <source>
        <dbReference type="Proteomes" id="UP000041254"/>
    </source>
</evidence>
<dbReference type="PRINTS" id="PR00463">
    <property type="entry name" value="EP450I"/>
</dbReference>
<evidence type="ECO:0000256" key="5">
    <source>
        <dbReference type="ARBA" id="ARBA00023002"/>
    </source>
</evidence>
<dbReference type="STRING" id="1169540.A0A0G4G0E5"/>
<dbReference type="InterPro" id="IPR001128">
    <property type="entry name" value="Cyt_P450"/>
</dbReference>
<dbReference type="PRINTS" id="PR00385">
    <property type="entry name" value="P450"/>
</dbReference>
<comment type="cofactor">
    <cofactor evidence="1 8">
        <name>heme</name>
        <dbReference type="ChEBI" id="CHEBI:30413"/>
    </cofactor>
</comment>
<keyword evidence="4 8" id="KW-0479">Metal-binding</keyword>
<evidence type="ECO:0000256" key="10">
    <source>
        <dbReference type="SAM" id="MobiDB-lite"/>
    </source>
</evidence>
<dbReference type="GO" id="GO:0004497">
    <property type="term" value="F:monooxygenase activity"/>
    <property type="evidence" value="ECO:0007669"/>
    <property type="project" value="UniProtKB-KW"/>
</dbReference>
<evidence type="ECO:0008006" key="13">
    <source>
        <dbReference type="Google" id="ProtNLM"/>
    </source>
</evidence>
<dbReference type="PANTHER" id="PTHR24279:SF120">
    <property type="entry name" value="CYTOCHROME P450"/>
    <property type="match status" value="1"/>
</dbReference>
<keyword evidence="7 9" id="KW-0503">Monooxygenase</keyword>
<dbReference type="GO" id="GO:0005506">
    <property type="term" value="F:iron ion binding"/>
    <property type="evidence" value="ECO:0007669"/>
    <property type="project" value="InterPro"/>
</dbReference>
<evidence type="ECO:0000256" key="7">
    <source>
        <dbReference type="ARBA" id="ARBA00023033"/>
    </source>
</evidence>
<dbReference type="InParanoid" id="A0A0G4G0E5"/>
<gene>
    <name evidence="11" type="ORF">Vbra_21871</name>
</gene>
<reference evidence="11 12" key="1">
    <citation type="submission" date="2014-11" db="EMBL/GenBank/DDBJ databases">
        <authorList>
            <person name="Zhu J."/>
            <person name="Qi W."/>
            <person name="Song R."/>
        </authorList>
    </citation>
    <scope>NUCLEOTIDE SEQUENCE [LARGE SCALE GENOMIC DNA]</scope>
</reference>
<dbReference type="InterPro" id="IPR050479">
    <property type="entry name" value="CYP11_CYP27_families"/>
</dbReference>
<dbReference type="AlphaFoldDB" id="A0A0G4G0E5"/>
<dbReference type="Pfam" id="PF00067">
    <property type="entry name" value="p450"/>
    <property type="match status" value="1"/>
</dbReference>
<keyword evidence="12" id="KW-1185">Reference proteome</keyword>
<dbReference type="InterPro" id="IPR002401">
    <property type="entry name" value="Cyt_P450_E_grp-I"/>
</dbReference>
<dbReference type="InterPro" id="IPR036396">
    <property type="entry name" value="Cyt_P450_sf"/>
</dbReference>
<dbReference type="VEuPathDB" id="CryptoDB:Vbra_21871"/>
<dbReference type="OMA" id="KQFCPER"/>
<evidence type="ECO:0000256" key="1">
    <source>
        <dbReference type="ARBA" id="ARBA00001971"/>
    </source>
</evidence>
<evidence type="ECO:0000256" key="8">
    <source>
        <dbReference type="PIRSR" id="PIRSR602401-1"/>
    </source>
</evidence>
<dbReference type="GO" id="GO:0020037">
    <property type="term" value="F:heme binding"/>
    <property type="evidence" value="ECO:0007669"/>
    <property type="project" value="InterPro"/>
</dbReference>
<feature type="region of interest" description="Disordered" evidence="10">
    <location>
        <begin position="532"/>
        <end position="563"/>
    </location>
</feature>
<evidence type="ECO:0000256" key="9">
    <source>
        <dbReference type="RuleBase" id="RU000461"/>
    </source>
</evidence>
<evidence type="ECO:0000256" key="6">
    <source>
        <dbReference type="ARBA" id="ARBA00023004"/>
    </source>
</evidence>
<dbReference type="Proteomes" id="UP000041254">
    <property type="component" value="Unassembled WGS sequence"/>
</dbReference>
<evidence type="ECO:0000256" key="3">
    <source>
        <dbReference type="ARBA" id="ARBA00022617"/>
    </source>
</evidence>
<dbReference type="Gene3D" id="1.10.630.10">
    <property type="entry name" value="Cytochrome P450"/>
    <property type="match status" value="1"/>
</dbReference>
<dbReference type="SUPFAM" id="SSF48264">
    <property type="entry name" value="Cytochrome P450"/>
    <property type="match status" value="1"/>
</dbReference>
<comment type="similarity">
    <text evidence="2 9">Belongs to the cytochrome P450 family.</text>
</comment>
<dbReference type="PhylomeDB" id="A0A0G4G0E5"/>
<keyword evidence="5 9" id="KW-0560">Oxidoreductase</keyword>
<keyword evidence="3 8" id="KW-0349">Heme</keyword>